<dbReference type="RefSeq" id="WP_259056993.1">
    <property type="nucleotide sequence ID" value="NZ_JANUCT010000019.1"/>
</dbReference>
<dbReference type="InterPro" id="IPR010239">
    <property type="entry name" value="CHP02001"/>
</dbReference>
<reference evidence="2" key="1">
    <citation type="submission" date="2022-08" db="EMBL/GenBank/DDBJ databases">
        <title>Genomic Encyclopedia of Type Strains, Phase III (KMG-III): the genomes of soil and plant-associated and newly described type strains.</title>
        <authorList>
            <person name="Whitman W."/>
        </authorList>
    </citation>
    <scope>NUCLEOTIDE SEQUENCE</scope>
    <source>
        <strain evidence="2">HMT 1</strain>
    </source>
</reference>
<keyword evidence="3" id="KW-1185">Reference proteome</keyword>
<keyword evidence="1" id="KW-0732">Signal</keyword>
<evidence type="ECO:0000313" key="2">
    <source>
        <dbReference type="EMBL" id="MCS3904302.1"/>
    </source>
</evidence>
<feature type="chain" id="PRO_5042084696" evidence="1">
    <location>
        <begin position="24"/>
        <end position="237"/>
    </location>
</feature>
<dbReference type="AlphaFoldDB" id="A0AAE3L5Z0"/>
<sequence>MKNTSKCLVAGALALSTPMVAQAESPHTFSANVGLFTDYMFRGISQTSGNPAVQGGFDYSYDTGSFADLYAGIWASNIAFDGSVEADYYGGATGEFGNGISWDVGGLFYDYPGGAGSSEYFEAYGSLGYTFAGTYEPTFAVDYAYSPDFFGNTGDAHWISPSLGLSLPHGFGLSASYGFQDVDDGGNYSTYSVGLSKDVGMFSVSLDWIDTFDEEEFCAGFQDDCDGRLVLGVSSSF</sequence>
<organism evidence="2 3">
    <name type="scientific">Methylohalomonas lacus</name>
    <dbReference type="NCBI Taxonomy" id="398773"/>
    <lineage>
        <taxon>Bacteria</taxon>
        <taxon>Pseudomonadati</taxon>
        <taxon>Pseudomonadota</taxon>
        <taxon>Gammaproteobacteria</taxon>
        <taxon>Methylohalomonadales</taxon>
        <taxon>Methylohalomonadaceae</taxon>
        <taxon>Methylohalomonas</taxon>
    </lineage>
</organism>
<evidence type="ECO:0000313" key="3">
    <source>
        <dbReference type="Proteomes" id="UP001204445"/>
    </source>
</evidence>
<comment type="caution">
    <text evidence="2">The sequence shown here is derived from an EMBL/GenBank/DDBJ whole genome shotgun (WGS) entry which is preliminary data.</text>
</comment>
<protein>
    <submittedName>
        <fullName evidence="2">Uncharacterized protein (TIGR02001 family)</fullName>
    </submittedName>
</protein>
<dbReference type="Pfam" id="PF09694">
    <property type="entry name" value="Gcw_chp"/>
    <property type="match status" value="1"/>
</dbReference>
<evidence type="ECO:0000256" key="1">
    <source>
        <dbReference type="SAM" id="SignalP"/>
    </source>
</evidence>
<dbReference type="EMBL" id="JANUCT010000019">
    <property type="protein sequence ID" value="MCS3904302.1"/>
    <property type="molecule type" value="Genomic_DNA"/>
</dbReference>
<feature type="signal peptide" evidence="1">
    <location>
        <begin position="1"/>
        <end position="23"/>
    </location>
</feature>
<dbReference type="NCBIfam" id="TIGR02001">
    <property type="entry name" value="gcw_chp"/>
    <property type="match status" value="1"/>
</dbReference>
<dbReference type="Proteomes" id="UP001204445">
    <property type="component" value="Unassembled WGS sequence"/>
</dbReference>
<name>A0AAE3L5Z0_9GAMM</name>
<accession>A0AAE3L5Z0</accession>
<gene>
    <name evidence="2" type="ORF">J2T55_002338</name>
</gene>
<proteinExistence type="predicted"/>